<reference evidence="1 2" key="1">
    <citation type="submission" date="2019-07" db="EMBL/GenBank/DDBJ databases">
        <title>WGS assembly of Gossypium tomentosum.</title>
        <authorList>
            <person name="Chen Z.J."/>
            <person name="Sreedasyam A."/>
            <person name="Ando A."/>
            <person name="Song Q."/>
            <person name="De L."/>
            <person name="Hulse-Kemp A."/>
            <person name="Ding M."/>
            <person name="Ye W."/>
            <person name="Kirkbride R."/>
            <person name="Jenkins J."/>
            <person name="Plott C."/>
            <person name="Lovell J."/>
            <person name="Lin Y.-M."/>
            <person name="Vaughn R."/>
            <person name="Liu B."/>
            <person name="Li W."/>
            <person name="Simpson S."/>
            <person name="Scheffler B."/>
            <person name="Saski C."/>
            <person name="Grover C."/>
            <person name="Hu G."/>
            <person name="Conover J."/>
            <person name="Carlson J."/>
            <person name="Shu S."/>
            <person name="Boston L."/>
            <person name="Williams M."/>
            <person name="Peterson D."/>
            <person name="Mcgee K."/>
            <person name="Jones D."/>
            <person name="Wendel J."/>
            <person name="Stelly D."/>
            <person name="Grimwood J."/>
            <person name="Schmutz J."/>
        </authorList>
    </citation>
    <scope>NUCLEOTIDE SEQUENCE [LARGE SCALE GENOMIC DNA]</scope>
    <source>
        <strain evidence="1">7179.01</strain>
    </source>
</reference>
<proteinExistence type="predicted"/>
<name>A0A5D2J751_GOSTO</name>
<dbReference type="Proteomes" id="UP000322667">
    <property type="component" value="Chromosome D10"/>
</dbReference>
<accession>A0A5D2J751</accession>
<evidence type="ECO:0000313" key="1">
    <source>
        <dbReference type="EMBL" id="TYH50116.1"/>
    </source>
</evidence>
<dbReference type="EMBL" id="CM017632">
    <property type="protein sequence ID" value="TYH50116.1"/>
    <property type="molecule type" value="Genomic_DNA"/>
</dbReference>
<protein>
    <submittedName>
        <fullName evidence="1">Uncharacterized protein</fullName>
    </submittedName>
</protein>
<sequence length="62" mass="7249">MHFWVFMLHQLCLKRKNHFLIKDGSGKSSLLTCYCASNFMYGYGPFYTIFHRGSLSKHAESL</sequence>
<organism evidence="1 2">
    <name type="scientific">Gossypium tomentosum</name>
    <name type="common">Hawaiian cotton</name>
    <name type="synonym">Gossypium sandvicense</name>
    <dbReference type="NCBI Taxonomy" id="34277"/>
    <lineage>
        <taxon>Eukaryota</taxon>
        <taxon>Viridiplantae</taxon>
        <taxon>Streptophyta</taxon>
        <taxon>Embryophyta</taxon>
        <taxon>Tracheophyta</taxon>
        <taxon>Spermatophyta</taxon>
        <taxon>Magnoliopsida</taxon>
        <taxon>eudicotyledons</taxon>
        <taxon>Gunneridae</taxon>
        <taxon>Pentapetalae</taxon>
        <taxon>rosids</taxon>
        <taxon>malvids</taxon>
        <taxon>Malvales</taxon>
        <taxon>Malvaceae</taxon>
        <taxon>Malvoideae</taxon>
        <taxon>Gossypium</taxon>
    </lineage>
</organism>
<keyword evidence="2" id="KW-1185">Reference proteome</keyword>
<gene>
    <name evidence="1" type="ORF">ES332_D10G182200v1</name>
</gene>
<evidence type="ECO:0000313" key="2">
    <source>
        <dbReference type="Proteomes" id="UP000322667"/>
    </source>
</evidence>
<dbReference type="AlphaFoldDB" id="A0A5D2J751"/>